<dbReference type="Proteomes" id="UP001595530">
    <property type="component" value="Unassembled WGS sequence"/>
</dbReference>
<dbReference type="PROSITE" id="PS50043">
    <property type="entry name" value="HTH_LUXR_2"/>
    <property type="match status" value="1"/>
</dbReference>
<dbReference type="InterPro" id="IPR016032">
    <property type="entry name" value="Sig_transdc_resp-reg_C-effctor"/>
</dbReference>
<evidence type="ECO:0000259" key="1">
    <source>
        <dbReference type="PROSITE" id="PS50043"/>
    </source>
</evidence>
<reference evidence="3" key="1">
    <citation type="journal article" date="2019" name="Int. J. Syst. Evol. Microbiol.">
        <title>The Global Catalogue of Microorganisms (GCM) 10K type strain sequencing project: providing services to taxonomists for standard genome sequencing and annotation.</title>
        <authorList>
            <consortium name="The Broad Institute Genomics Platform"/>
            <consortium name="The Broad Institute Genome Sequencing Center for Infectious Disease"/>
            <person name="Wu L."/>
            <person name="Ma J."/>
        </authorList>
    </citation>
    <scope>NUCLEOTIDE SEQUENCE [LARGE SCALE GENOMIC DNA]</scope>
    <source>
        <strain evidence="3">KCTC 42986</strain>
    </source>
</reference>
<dbReference type="InterPro" id="IPR000792">
    <property type="entry name" value="Tscrpt_reg_LuxR_C"/>
</dbReference>
<dbReference type="SMART" id="SM00421">
    <property type="entry name" value="HTH_LUXR"/>
    <property type="match status" value="1"/>
</dbReference>
<sequence length="384" mass="42566">MKNAVTNFPLETFSELVGAIYDGLLETIPWQKILGRMRSELGANYVTLILRSPGPGDQGLMVTVGDVTSEGLISYHSHYYAMDPFVGLPSEKVVTTSEIMSESRWVASPFYQEFLAPVDVHHLMGADIRTDDGVECRLRVCRSLNSPDFSERDKAFCTLLLPHFKRAVHLHGKLDLIESERRLYAGAMDRLMVGTVILDENGRVLQTNAMADKILRASDGMRIANNMPHATHAADNRELQRLIKNALVRHGNQKVATVVDAISVTRNSGLRNLGVVVHSVPLSEWSEGKSRPAAVIYIRDPEHKAQAPHDIVRQLFSFTPAETNLAMQLANGLSLEEAAEELGIRRNTARAHLRAIFSKTDVTRQTELVRILLNSVATLGIGDN</sequence>
<feature type="domain" description="HTH luxR-type" evidence="1">
    <location>
        <begin position="311"/>
        <end position="376"/>
    </location>
</feature>
<name>A0ABV7EXD0_9BURK</name>
<dbReference type="EMBL" id="JBHRTP010000003">
    <property type="protein sequence ID" value="MFC3106581.1"/>
    <property type="molecule type" value="Genomic_DNA"/>
</dbReference>
<proteinExistence type="predicted"/>
<gene>
    <name evidence="2" type="ORF">ACFOFO_01165</name>
</gene>
<dbReference type="SUPFAM" id="SSF46894">
    <property type="entry name" value="C-terminal effector domain of the bipartite response regulators"/>
    <property type="match status" value="1"/>
</dbReference>
<evidence type="ECO:0000313" key="2">
    <source>
        <dbReference type="EMBL" id="MFC3106581.1"/>
    </source>
</evidence>
<accession>A0ABV7EXD0</accession>
<dbReference type="InterPro" id="IPR036388">
    <property type="entry name" value="WH-like_DNA-bd_sf"/>
</dbReference>
<comment type="caution">
    <text evidence="2">The sequence shown here is derived from an EMBL/GenBank/DDBJ whole genome shotgun (WGS) entry which is preliminary data.</text>
</comment>
<dbReference type="RefSeq" id="WP_390330601.1">
    <property type="nucleotide sequence ID" value="NZ_JBHRTP010000003.1"/>
</dbReference>
<dbReference type="Gene3D" id="1.10.10.10">
    <property type="entry name" value="Winged helix-like DNA-binding domain superfamily/Winged helix DNA-binding domain"/>
    <property type="match status" value="1"/>
</dbReference>
<evidence type="ECO:0000313" key="3">
    <source>
        <dbReference type="Proteomes" id="UP001595530"/>
    </source>
</evidence>
<protein>
    <submittedName>
        <fullName evidence="2">Helix-turn-helix transcriptional regulator</fullName>
    </submittedName>
</protein>
<keyword evidence="3" id="KW-1185">Reference proteome</keyword>
<organism evidence="2 3">
    <name type="scientific">Undibacterium arcticum</name>
    <dbReference type="NCBI Taxonomy" id="1762892"/>
    <lineage>
        <taxon>Bacteria</taxon>
        <taxon>Pseudomonadati</taxon>
        <taxon>Pseudomonadota</taxon>
        <taxon>Betaproteobacteria</taxon>
        <taxon>Burkholderiales</taxon>
        <taxon>Oxalobacteraceae</taxon>
        <taxon>Undibacterium</taxon>
    </lineage>
</organism>